<dbReference type="InterPro" id="IPR013948">
    <property type="entry name" value="DNA_replication_reg_Sld3_C"/>
</dbReference>
<dbReference type="Proteomes" id="UP001302812">
    <property type="component" value="Unassembled WGS sequence"/>
</dbReference>
<dbReference type="EMBL" id="MU853350">
    <property type="protein sequence ID" value="KAK4110516.1"/>
    <property type="molecule type" value="Genomic_DNA"/>
</dbReference>
<organism evidence="3 4">
    <name type="scientific">Canariomyces notabilis</name>
    <dbReference type="NCBI Taxonomy" id="2074819"/>
    <lineage>
        <taxon>Eukaryota</taxon>
        <taxon>Fungi</taxon>
        <taxon>Dikarya</taxon>
        <taxon>Ascomycota</taxon>
        <taxon>Pezizomycotina</taxon>
        <taxon>Sordariomycetes</taxon>
        <taxon>Sordariomycetidae</taxon>
        <taxon>Sordariales</taxon>
        <taxon>Chaetomiaceae</taxon>
        <taxon>Canariomyces</taxon>
    </lineage>
</organism>
<feature type="compositionally biased region" description="Low complexity" evidence="1">
    <location>
        <begin position="780"/>
        <end position="798"/>
    </location>
</feature>
<dbReference type="PANTHER" id="PTHR28067">
    <property type="entry name" value="DNA REPLICATION REGULATOR SLD3"/>
    <property type="match status" value="1"/>
</dbReference>
<dbReference type="PANTHER" id="PTHR28067:SF1">
    <property type="entry name" value="DNA REPLICATION REGULATOR SLD3"/>
    <property type="match status" value="1"/>
</dbReference>
<proteinExistence type="predicted"/>
<feature type="compositionally biased region" description="Low complexity" evidence="1">
    <location>
        <begin position="601"/>
        <end position="614"/>
    </location>
</feature>
<gene>
    <name evidence="3" type="ORF">N656DRAFT_838395</name>
</gene>
<feature type="compositionally biased region" description="Basic and acidic residues" evidence="1">
    <location>
        <begin position="917"/>
        <end position="927"/>
    </location>
</feature>
<evidence type="ECO:0000313" key="4">
    <source>
        <dbReference type="Proteomes" id="UP001302812"/>
    </source>
</evidence>
<feature type="region of interest" description="Disordered" evidence="1">
    <location>
        <begin position="488"/>
        <end position="507"/>
    </location>
</feature>
<feature type="region of interest" description="Disordered" evidence="1">
    <location>
        <begin position="589"/>
        <end position="644"/>
    </location>
</feature>
<evidence type="ECO:0000259" key="2">
    <source>
        <dbReference type="Pfam" id="PF08639"/>
    </source>
</evidence>
<sequence>MSSLAGPYPGASRPLSRAESRRSSTSGILTPTHDARLNRARSQSQSQGLQSLQDPRSASSSSGKRKRDASDSTGDSLLRAPIVLKPHPSNLTVKPRMLHPLMLLPRERLFLSALDLDNPHGDFPDNRLFESKIKILELEGRLGSNVLLARSETSRIVYAIEHESNGLYVLCKLGPWVDIQALAESATVVCRERICGNKPIKSENTAAVPLMTPLMYKENKRRRLAMDELQLLVQRRPSTAIDRASQDQTPTPAEERPGSRGANSQSAKPAEEPVKPPADQLPSLSGGRDPQAPHPALGDDLSGPPNAQDIFQNVRTQYLEALYHSKGSLAYFAKGPLSRARAAFHLDCDSNLEMIDLIDFLKSLIMTTVLIDKKYRETIPELVTKLKTFIDGLETPKSKNKKPKKQKLGKSGLYPAEDEHIRKWWSSLQPTQHGDEDKVMTPAEIRYHISCLRRRETQLQMILILEILSLELLARPKDTAGDCQLPGMETQTASREASQEHSAKKRNKHNLPVLLDVHADRLCIWHSTTLDEVKALAESQLPTDGVEAEKSEGANSDPLRDFCVDIVVPFFSARLPAICDSINRKLGGPVAPSPPKEKAAKPATAVKPKPGAPANRPAALKKNDHRTLERALSQERSRRSVSRGPADAIALMRSATTTKIPGLKREVSEPLLMGLLPRADIGSLQERSANIFSRSLSSASGTDLRAKKKAEVEAELKDAISALKKPNRSLAVKDFVEAAEKRASMGQLKRLKKPSRTPAIQVKATPANNRFKDALAAETSQSQPADIPPSSASIVPSSTLPRKFANRLGNSGGTTTDRIQATPLRPVASTLTAVQETPGRVPSSSPLMARKAAPSAATQPQVHGQQQQQQQRSEWLSVPATTGRFGSGSGSGSAEMPSSPGLVGLFETPVAPRSRQSGKDPERRDAGIVDDTPIKRGLFNPGSGGGAGGSSGVAKKEEVSIYQRLGWDTTDLDDIDI</sequence>
<feature type="compositionally biased region" description="Gly residues" evidence="1">
    <location>
        <begin position="942"/>
        <end position="951"/>
    </location>
</feature>
<comment type="caution">
    <text evidence="3">The sequence shown here is derived from an EMBL/GenBank/DDBJ whole genome shotgun (WGS) entry which is preliminary data.</text>
</comment>
<dbReference type="Gene3D" id="1.20.58.2130">
    <property type="match status" value="1"/>
</dbReference>
<name>A0AAN6TAL8_9PEZI</name>
<dbReference type="GO" id="GO:0031261">
    <property type="term" value="C:DNA replication preinitiation complex"/>
    <property type="evidence" value="ECO:0007669"/>
    <property type="project" value="TreeGrafter"/>
</dbReference>
<dbReference type="AlphaFoldDB" id="A0AAN6TAL8"/>
<reference evidence="3" key="1">
    <citation type="journal article" date="2023" name="Mol. Phylogenet. Evol.">
        <title>Genome-scale phylogeny and comparative genomics of the fungal order Sordariales.</title>
        <authorList>
            <person name="Hensen N."/>
            <person name="Bonometti L."/>
            <person name="Westerberg I."/>
            <person name="Brannstrom I.O."/>
            <person name="Guillou S."/>
            <person name="Cros-Aarteil S."/>
            <person name="Calhoun S."/>
            <person name="Haridas S."/>
            <person name="Kuo A."/>
            <person name="Mondo S."/>
            <person name="Pangilinan J."/>
            <person name="Riley R."/>
            <person name="LaButti K."/>
            <person name="Andreopoulos B."/>
            <person name="Lipzen A."/>
            <person name="Chen C."/>
            <person name="Yan M."/>
            <person name="Daum C."/>
            <person name="Ng V."/>
            <person name="Clum A."/>
            <person name="Steindorff A."/>
            <person name="Ohm R.A."/>
            <person name="Martin F."/>
            <person name="Silar P."/>
            <person name="Natvig D.O."/>
            <person name="Lalanne C."/>
            <person name="Gautier V."/>
            <person name="Ament-Velasquez S.L."/>
            <person name="Kruys A."/>
            <person name="Hutchinson M.I."/>
            <person name="Powell A.J."/>
            <person name="Barry K."/>
            <person name="Miller A.N."/>
            <person name="Grigoriev I.V."/>
            <person name="Debuchy R."/>
            <person name="Gladieux P."/>
            <person name="Hiltunen Thoren M."/>
            <person name="Johannesson H."/>
        </authorList>
    </citation>
    <scope>NUCLEOTIDE SEQUENCE</scope>
    <source>
        <strain evidence="3">CBS 508.74</strain>
    </source>
</reference>
<feature type="domain" description="DNA replication regulator Sld3 C-terminal" evidence="2">
    <location>
        <begin position="309"/>
        <end position="825"/>
    </location>
</feature>
<evidence type="ECO:0000256" key="1">
    <source>
        <dbReference type="SAM" id="MobiDB-lite"/>
    </source>
</evidence>
<evidence type="ECO:0000313" key="3">
    <source>
        <dbReference type="EMBL" id="KAK4110516.1"/>
    </source>
</evidence>
<feature type="compositionally biased region" description="Basic and acidic residues" evidence="1">
    <location>
        <begin position="621"/>
        <end position="638"/>
    </location>
</feature>
<dbReference type="Pfam" id="PF08639">
    <property type="entry name" value="Sld3_STD"/>
    <property type="match status" value="1"/>
</dbReference>
<dbReference type="GO" id="GO:0006270">
    <property type="term" value="P:DNA replication initiation"/>
    <property type="evidence" value="ECO:0007669"/>
    <property type="project" value="InterPro"/>
</dbReference>
<dbReference type="GeneID" id="89942980"/>
<dbReference type="InterPro" id="IPR042511">
    <property type="entry name" value="Sld3"/>
</dbReference>
<feature type="compositionally biased region" description="Low complexity" evidence="1">
    <location>
        <begin position="42"/>
        <end position="62"/>
    </location>
</feature>
<reference evidence="3" key="2">
    <citation type="submission" date="2023-05" db="EMBL/GenBank/DDBJ databases">
        <authorList>
            <consortium name="Lawrence Berkeley National Laboratory"/>
            <person name="Steindorff A."/>
            <person name="Hensen N."/>
            <person name="Bonometti L."/>
            <person name="Westerberg I."/>
            <person name="Brannstrom I.O."/>
            <person name="Guillou S."/>
            <person name="Cros-Aarteil S."/>
            <person name="Calhoun S."/>
            <person name="Haridas S."/>
            <person name="Kuo A."/>
            <person name="Mondo S."/>
            <person name="Pangilinan J."/>
            <person name="Riley R."/>
            <person name="Labutti K."/>
            <person name="Andreopoulos B."/>
            <person name="Lipzen A."/>
            <person name="Chen C."/>
            <person name="Yanf M."/>
            <person name="Daum C."/>
            <person name="Ng V."/>
            <person name="Clum A."/>
            <person name="Ohm R."/>
            <person name="Martin F."/>
            <person name="Silar P."/>
            <person name="Natvig D."/>
            <person name="Lalanne C."/>
            <person name="Gautier V."/>
            <person name="Ament-Velasquez S.L."/>
            <person name="Kruys A."/>
            <person name="Hutchinson M.I."/>
            <person name="Powell A.J."/>
            <person name="Barry K."/>
            <person name="Miller A.N."/>
            <person name="Grigoriev I.V."/>
            <person name="Debuchy R."/>
            <person name="Gladieux P."/>
            <person name="Thoren M.H."/>
            <person name="Johannesson H."/>
        </authorList>
    </citation>
    <scope>NUCLEOTIDE SEQUENCE</scope>
    <source>
        <strain evidence="3">CBS 508.74</strain>
    </source>
</reference>
<accession>A0AAN6TAL8</accession>
<feature type="region of interest" description="Disordered" evidence="1">
    <location>
        <begin position="1"/>
        <end position="81"/>
    </location>
</feature>
<feature type="compositionally biased region" description="Low complexity" evidence="1">
    <location>
        <begin position="892"/>
        <end position="901"/>
    </location>
</feature>
<keyword evidence="4" id="KW-1185">Reference proteome</keyword>
<feature type="region of interest" description="Disordered" evidence="1">
    <location>
        <begin position="235"/>
        <end position="308"/>
    </location>
</feature>
<dbReference type="RefSeq" id="XP_064668086.1">
    <property type="nucleotide sequence ID" value="XM_064818854.1"/>
</dbReference>
<feature type="region of interest" description="Disordered" evidence="1">
    <location>
        <begin position="743"/>
        <end position="955"/>
    </location>
</feature>
<protein>
    <recommendedName>
        <fullName evidence="2">DNA replication regulator Sld3 C-terminal domain-containing protein</fullName>
    </recommendedName>
</protein>